<evidence type="ECO:0008006" key="5">
    <source>
        <dbReference type="Google" id="ProtNLM"/>
    </source>
</evidence>
<feature type="coiled-coil region" evidence="1">
    <location>
        <begin position="489"/>
        <end position="516"/>
    </location>
</feature>
<dbReference type="EMBL" id="LRBV02000010">
    <property type="status" value="NOT_ANNOTATED_CDS"/>
    <property type="molecule type" value="Genomic_DNA"/>
</dbReference>
<evidence type="ECO:0000313" key="3">
    <source>
        <dbReference type="EnsemblPlants" id="QL10p019524:mrna"/>
    </source>
</evidence>
<organism evidence="3 4">
    <name type="scientific">Quercus lobata</name>
    <name type="common">Valley oak</name>
    <dbReference type="NCBI Taxonomy" id="97700"/>
    <lineage>
        <taxon>Eukaryota</taxon>
        <taxon>Viridiplantae</taxon>
        <taxon>Streptophyta</taxon>
        <taxon>Embryophyta</taxon>
        <taxon>Tracheophyta</taxon>
        <taxon>Spermatophyta</taxon>
        <taxon>Magnoliopsida</taxon>
        <taxon>eudicotyledons</taxon>
        <taxon>Gunneridae</taxon>
        <taxon>Pentapetalae</taxon>
        <taxon>rosids</taxon>
        <taxon>fabids</taxon>
        <taxon>Fagales</taxon>
        <taxon>Fagaceae</taxon>
        <taxon>Quercus</taxon>
    </lineage>
</organism>
<feature type="region of interest" description="Disordered" evidence="2">
    <location>
        <begin position="458"/>
        <end position="481"/>
    </location>
</feature>
<dbReference type="FunCoup" id="A0A7N2RBZ3">
    <property type="interactions" value="2208"/>
</dbReference>
<dbReference type="PANTHER" id="PTHR33476:SF7">
    <property type="entry name" value="EMB|CAB62613.1"/>
    <property type="match status" value="1"/>
</dbReference>
<dbReference type="KEGG" id="qlo:115963336"/>
<keyword evidence="4" id="KW-1185">Reference proteome</keyword>
<dbReference type="EnsemblPlants" id="QL10p019524:mrna">
    <property type="protein sequence ID" value="QL10p019524:mrna"/>
    <property type="gene ID" value="QL10p019524"/>
</dbReference>
<evidence type="ECO:0000256" key="1">
    <source>
        <dbReference type="SAM" id="Coils"/>
    </source>
</evidence>
<dbReference type="InParanoid" id="A0A7N2RBZ3"/>
<dbReference type="RefSeq" id="XP_030938162.1">
    <property type="nucleotide sequence ID" value="XM_031082302.1"/>
</dbReference>
<dbReference type="Gramene" id="QL10p019524:mrna">
    <property type="protein sequence ID" value="QL10p019524:mrna"/>
    <property type="gene ID" value="QL10p019524"/>
</dbReference>
<dbReference type="OMA" id="HDANYPV"/>
<name>A0A7N2RBZ3_QUELO</name>
<dbReference type="OrthoDB" id="1701885at2759"/>
<keyword evidence="1" id="KW-0175">Coiled coil</keyword>
<evidence type="ECO:0000256" key="2">
    <source>
        <dbReference type="SAM" id="MobiDB-lite"/>
    </source>
</evidence>
<feature type="coiled-coil region" evidence="1">
    <location>
        <begin position="390"/>
        <end position="417"/>
    </location>
</feature>
<proteinExistence type="predicted"/>
<evidence type="ECO:0000313" key="4">
    <source>
        <dbReference type="Proteomes" id="UP000594261"/>
    </source>
</evidence>
<dbReference type="InterPro" id="IPR040348">
    <property type="entry name" value="POLAR-like"/>
</dbReference>
<dbReference type="GeneID" id="115963336"/>
<reference evidence="3 4" key="1">
    <citation type="journal article" date="2016" name="G3 (Bethesda)">
        <title>First Draft Assembly and Annotation of the Genome of a California Endemic Oak Quercus lobata Nee (Fagaceae).</title>
        <authorList>
            <person name="Sork V.L."/>
            <person name="Fitz-Gibbon S.T."/>
            <person name="Puiu D."/>
            <person name="Crepeau M."/>
            <person name="Gugger P.F."/>
            <person name="Sherman R."/>
            <person name="Stevens K."/>
            <person name="Langley C.H."/>
            <person name="Pellegrini M."/>
            <person name="Salzberg S.L."/>
        </authorList>
    </citation>
    <scope>NUCLEOTIDE SEQUENCE [LARGE SCALE GENOMIC DNA]</scope>
    <source>
        <strain evidence="3 4">cv. SW786</strain>
    </source>
</reference>
<dbReference type="RefSeq" id="XP_030938163.1">
    <property type="nucleotide sequence ID" value="XM_031082303.1"/>
</dbReference>
<dbReference type="GO" id="GO:0008356">
    <property type="term" value="P:asymmetric cell division"/>
    <property type="evidence" value="ECO:0007669"/>
    <property type="project" value="InterPro"/>
</dbReference>
<dbReference type="AlphaFoldDB" id="A0A7N2RBZ3"/>
<dbReference type="Proteomes" id="UP000594261">
    <property type="component" value="Chromosome 10"/>
</dbReference>
<reference evidence="3" key="2">
    <citation type="submission" date="2021-01" db="UniProtKB">
        <authorList>
            <consortium name="EnsemblPlants"/>
        </authorList>
    </citation>
    <scope>IDENTIFICATION</scope>
</reference>
<protein>
    <recommendedName>
        <fullName evidence="5">Pericentriolar material 1 protein</fullName>
    </recommendedName>
</protein>
<accession>A0A7N2RBZ3</accession>
<sequence length="702" mass="78679">MDFWVVAVAAGAGYLAKYWQNISKWNRFSLPELSSGDSNCGKPDSPGRSFHRLARRQKLADDVSTDSKRVSNERHSDMYQVDSASAVEVASTSGFDGEKLGCTGEYEDRNLLYVSSLPPGCSTNENVLEHEAGNRLSGDISDNYEYLTSPLGSFHGPSRNRSSLRTKCSNRQFIKPVSSLESCLMAQLYKVHAELEDYVFSFLPSASTPTMRPLFVSDGSRILNRAYGHSFSTQSGFKENKGHNEAYLGKNENVYGIPPLEFTKKMKKTRKGQSGRLSSSIKLVNGKRIHSQDGSPDSMILFCLGISIGIIASILTNKREVDNLKEVLKQTENLVQDLQEELEMKDSMTMKELANDNYESQDTCDNSCDRALNAFYPEMHLDGSTKYDDKKSYDQKAEESSETMSKIEAELEAELERLGLNISACSLDKRLSDIVELDPDFVADFTQGELREDMIHGQAAAQPKSNQDARDASTPHSGTYAVSPRELSLRLHEVIQSRLEERVQELETALQHSQRKLKLVESGHKNSWKEFSSNEPRYSFTQECSIANECNPMAQPLVMNLSEEALDAYNEAYIELMKMDDSEDQDLSFVAHENKHQQGFNPLDQHAFRDQNGGIGGSIPHLAINDDTLSMEFFSSKTEAFGGHTSKVKEFNDVCVSEDENSDCDDEIEKQLIKQIVEKTKKGSPVVLNAQRVLFLMDESEH</sequence>
<dbReference type="PANTHER" id="PTHR33476">
    <property type="entry name" value="EMB|CAB62613.1"/>
    <property type="match status" value="1"/>
</dbReference>
<gene>
    <name evidence="3" type="primary">LOC115963336</name>
</gene>
<feature type="coiled-coil region" evidence="1">
    <location>
        <begin position="314"/>
        <end position="348"/>
    </location>
</feature>